<dbReference type="Gene3D" id="3.90.1150.10">
    <property type="entry name" value="Aspartate Aminotransferase, domain 1"/>
    <property type="match status" value="1"/>
</dbReference>
<dbReference type="OrthoDB" id="420046at2759"/>
<gene>
    <name evidence="3" type="ORF">EHS24_009409</name>
</gene>
<comment type="caution">
    <text evidence="3">The sequence shown here is derived from an EMBL/GenBank/DDBJ whole genome shotgun (WGS) entry which is preliminary data.</text>
</comment>
<dbReference type="RefSeq" id="XP_028474862.1">
    <property type="nucleotide sequence ID" value="XM_028624694.1"/>
</dbReference>
<evidence type="ECO:0000259" key="2">
    <source>
        <dbReference type="Pfam" id="PF00266"/>
    </source>
</evidence>
<accession>A0A427XLQ7</accession>
<sequence length="705" mass="78347">MRSPRTSDDNTLIDMVRDGCIGDNNVVWTPFGARRLTYADYAASGRSLAFIEDFIQREVLPMYGNTHTETSATALQTTRFREDARKIIAREVGAGDDCAVLFAGSGTTAAVTKIITALGLRLPESLDERYSLSRSIPKHERPVVFIGPYEHHSNELPWRETIADVVVIPPTKQGLVDLDQLQIQLRAYRDRPLRIGSFSAASNVTGIMSDTDKIADILHRHGALAFFDYAAGGPHMKIHMGRNKDAIFISPHKFPGGVGTPGVLVVRKTLMRTRVPTVPGGGTVDFVTPWFQAYTEDIAHREEGGTPAIVESIRAGLAFQLKGAMSTDAMVARERAILSRAFAAWRSERSIEILGNPDAPRVPIVSFIVRSPSGQIVHHNFIVALLNDLFGIQIRGGCSCAGPYGHDLLNVNKDTSYALYYVVRDHKQVGIKPGWCRVTFKYFFSDEIVKYIIRAVVLVARYGWALMPLYTFTPENGLWTNRRKPEKSALSLDELEYGSDGVLRWPSRQHQVPLEAIHEYMREGEALLRRAVSGAYPVRRDECGSIATDFDRVLWFDLPKQSVKGYDEEQARRRGVGGGWVGGRERFPHGRDNSWDSSSKASPVSSTKTLYEINPSEHSHSSHSHSHHASPTRGTMALPKAFPGPHSHSTPHYMTHSQVSAQVHTHLLPQTLPKVPPIPDDSPKQKRFGLFRPRSRTNLRAAAAA</sequence>
<feature type="compositionally biased region" description="Basic and acidic residues" evidence="1">
    <location>
        <begin position="583"/>
        <end position="594"/>
    </location>
</feature>
<dbReference type="InterPro" id="IPR015422">
    <property type="entry name" value="PyrdxlP-dep_Trfase_small"/>
</dbReference>
<feature type="compositionally biased region" description="Basic residues" evidence="1">
    <location>
        <begin position="685"/>
        <end position="697"/>
    </location>
</feature>
<dbReference type="Proteomes" id="UP000279236">
    <property type="component" value="Unassembled WGS sequence"/>
</dbReference>
<feature type="domain" description="Aminotransferase class V" evidence="2">
    <location>
        <begin position="38"/>
        <end position="412"/>
    </location>
</feature>
<dbReference type="AlphaFoldDB" id="A0A427XLQ7"/>
<organism evidence="3 4">
    <name type="scientific">Apiotrichum porosum</name>
    <dbReference type="NCBI Taxonomy" id="105984"/>
    <lineage>
        <taxon>Eukaryota</taxon>
        <taxon>Fungi</taxon>
        <taxon>Dikarya</taxon>
        <taxon>Basidiomycota</taxon>
        <taxon>Agaricomycotina</taxon>
        <taxon>Tremellomycetes</taxon>
        <taxon>Trichosporonales</taxon>
        <taxon>Trichosporonaceae</taxon>
        <taxon>Apiotrichum</taxon>
    </lineage>
</organism>
<proteinExistence type="predicted"/>
<dbReference type="InterPro" id="IPR015421">
    <property type="entry name" value="PyrdxlP-dep_Trfase_major"/>
</dbReference>
<feature type="compositionally biased region" description="Basic residues" evidence="1">
    <location>
        <begin position="621"/>
        <end position="630"/>
    </location>
</feature>
<dbReference type="PANTHER" id="PTHR43686:SF1">
    <property type="entry name" value="AMINOTRAN_5 DOMAIN-CONTAINING PROTEIN"/>
    <property type="match status" value="1"/>
</dbReference>
<evidence type="ECO:0000256" key="1">
    <source>
        <dbReference type="SAM" id="MobiDB-lite"/>
    </source>
</evidence>
<dbReference type="SUPFAM" id="SSF53383">
    <property type="entry name" value="PLP-dependent transferases"/>
    <property type="match status" value="1"/>
</dbReference>
<dbReference type="GeneID" id="39593952"/>
<protein>
    <recommendedName>
        <fullName evidence="2">Aminotransferase class V domain-containing protein</fullName>
    </recommendedName>
</protein>
<evidence type="ECO:0000313" key="4">
    <source>
        <dbReference type="Proteomes" id="UP000279236"/>
    </source>
</evidence>
<dbReference type="InterPro" id="IPR000192">
    <property type="entry name" value="Aminotrans_V_dom"/>
</dbReference>
<dbReference type="Pfam" id="PF00266">
    <property type="entry name" value="Aminotran_5"/>
    <property type="match status" value="1"/>
</dbReference>
<feature type="compositionally biased region" description="Low complexity" evidence="1">
    <location>
        <begin position="595"/>
        <end position="606"/>
    </location>
</feature>
<dbReference type="EMBL" id="RSCE01000009">
    <property type="protein sequence ID" value="RSH79753.1"/>
    <property type="molecule type" value="Genomic_DNA"/>
</dbReference>
<feature type="region of interest" description="Disordered" evidence="1">
    <location>
        <begin position="569"/>
        <end position="635"/>
    </location>
</feature>
<dbReference type="Gene3D" id="3.40.640.10">
    <property type="entry name" value="Type I PLP-dependent aspartate aminotransferase-like (Major domain)"/>
    <property type="match status" value="1"/>
</dbReference>
<reference evidence="3 4" key="1">
    <citation type="submission" date="2018-11" db="EMBL/GenBank/DDBJ databases">
        <title>Genome sequence of Apiotrichum porosum DSM 27194.</title>
        <authorList>
            <person name="Aliyu H."/>
            <person name="Gorte O."/>
            <person name="Ochsenreither K."/>
        </authorList>
    </citation>
    <scope>NUCLEOTIDE SEQUENCE [LARGE SCALE GENOMIC DNA]</scope>
    <source>
        <strain evidence="3 4">DSM 27194</strain>
    </source>
</reference>
<name>A0A427XLQ7_9TREE</name>
<dbReference type="PANTHER" id="PTHR43686">
    <property type="entry name" value="SULFURTRANSFERASE-RELATED"/>
    <property type="match status" value="1"/>
</dbReference>
<evidence type="ECO:0000313" key="3">
    <source>
        <dbReference type="EMBL" id="RSH79753.1"/>
    </source>
</evidence>
<dbReference type="InterPro" id="IPR015424">
    <property type="entry name" value="PyrdxlP-dep_Trfase"/>
</dbReference>
<keyword evidence="4" id="KW-1185">Reference proteome</keyword>
<dbReference type="STRING" id="105984.A0A427XLQ7"/>
<feature type="region of interest" description="Disordered" evidence="1">
    <location>
        <begin position="671"/>
        <end position="705"/>
    </location>
</feature>